<sequence length="70" mass="8516">MSVRERVAKHRAEMRARGYRPIQIWVPDTRSEEFRAEVKRQMVLIDQADHEDDIMEWLDSSRAEWWDDEG</sequence>
<proteinExistence type="predicted"/>
<dbReference type="EMBL" id="WRPM01000026">
    <property type="protein sequence ID" value="MVT25493.1"/>
    <property type="molecule type" value="Genomic_DNA"/>
</dbReference>
<comment type="caution">
    <text evidence="1">The sequence shown here is derived from an EMBL/GenBank/DDBJ whole genome shotgun (WGS) entry which is preliminary data.</text>
</comment>
<gene>
    <name evidence="1" type="ORF">GNZ21_03800</name>
</gene>
<reference evidence="1 2" key="1">
    <citation type="submission" date="2019-12" db="EMBL/GenBank/DDBJ databases">
        <title>Nesterenkonia muleiensis sp. nov., a novel actinobacterium isolated from sap of Populus euphratica.</title>
        <authorList>
            <person name="Wang R."/>
        </authorList>
    </citation>
    <scope>NUCLEOTIDE SEQUENCE [LARGE SCALE GENOMIC DNA]</scope>
    <source>
        <strain evidence="1 2">F10</strain>
    </source>
</reference>
<accession>A0A7K1UGA0</accession>
<evidence type="ECO:0000313" key="1">
    <source>
        <dbReference type="EMBL" id="MVT25493.1"/>
    </source>
</evidence>
<dbReference type="Proteomes" id="UP000460157">
    <property type="component" value="Unassembled WGS sequence"/>
</dbReference>
<dbReference type="OrthoDB" id="3734119at2"/>
<dbReference type="InterPro" id="IPR021558">
    <property type="entry name" value="MazE-like"/>
</dbReference>
<name>A0A7K1UGA0_9MICC</name>
<dbReference type="RefSeq" id="WP_157321494.1">
    <property type="nucleotide sequence ID" value="NZ_BMFX01000029.1"/>
</dbReference>
<dbReference type="Pfam" id="PF11455">
    <property type="entry name" value="MazE-like"/>
    <property type="match status" value="1"/>
</dbReference>
<evidence type="ECO:0000313" key="2">
    <source>
        <dbReference type="Proteomes" id="UP000460157"/>
    </source>
</evidence>
<dbReference type="AlphaFoldDB" id="A0A7K1UGA0"/>
<organism evidence="1 2">
    <name type="scientific">Nesterenkonia alkaliphila</name>
    <dbReference type="NCBI Taxonomy" id="1463631"/>
    <lineage>
        <taxon>Bacteria</taxon>
        <taxon>Bacillati</taxon>
        <taxon>Actinomycetota</taxon>
        <taxon>Actinomycetes</taxon>
        <taxon>Micrococcales</taxon>
        <taxon>Micrococcaceae</taxon>
        <taxon>Nesterenkonia</taxon>
    </lineage>
</organism>
<keyword evidence="2" id="KW-1185">Reference proteome</keyword>
<protein>
    <submittedName>
        <fullName evidence="1">DUF3018 family protein</fullName>
    </submittedName>
</protein>